<reference evidence="15 16" key="1">
    <citation type="submission" date="2016-09" db="EMBL/GenBank/DDBJ databases">
        <authorList>
            <person name="Capua I."/>
            <person name="De Benedictis P."/>
            <person name="Joannis T."/>
            <person name="Lombin L.H."/>
            <person name="Cattoli G."/>
        </authorList>
    </citation>
    <scope>NUCLEOTIDE SEQUENCE [LARGE SCALE GENOMIC DNA]</scope>
    <source>
        <strain evidence="15 16">UB20</strain>
    </source>
</reference>
<feature type="domain" description="Glycosyl transferase family 51" evidence="13">
    <location>
        <begin position="51"/>
        <end position="216"/>
    </location>
</feature>
<dbReference type="UniPathway" id="UPA00219"/>
<evidence type="ECO:0000256" key="5">
    <source>
        <dbReference type="ARBA" id="ARBA00022692"/>
    </source>
</evidence>
<organism evidence="15 16">
    <name type="scientific">Tannerella forsythia</name>
    <name type="common">Bacteroides forsythus</name>
    <dbReference type="NCBI Taxonomy" id="28112"/>
    <lineage>
        <taxon>Bacteria</taxon>
        <taxon>Pseudomonadati</taxon>
        <taxon>Bacteroidota</taxon>
        <taxon>Bacteroidia</taxon>
        <taxon>Bacteroidales</taxon>
        <taxon>Tannerellaceae</taxon>
        <taxon>Tannerella</taxon>
    </lineage>
</organism>
<evidence type="ECO:0000256" key="3">
    <source>
        <dbReference type="ARBA" id="ARBA00022676"/>
    </source>
</evidence>
<feature type="compositionally biased region" description="Basic and acidic residues" evidence="12">
    <location>
        <begin position="230"/>
        <end position="251"/>
    </location>
</feature>
<dbReference type="EC" id="2.4.99.28" evidence="11"/>
<evidence type="ECO:0000256" key="2">
    <source>
        <dbReference type="ARBA" id="ARBA00022519"/>
    </source>
</evidence>
<evidence type="ECO:0000313" key="16">
    <source>
        <dbReference type="Proteomes" id="UP000182057"/>
    </source>
</evidence>
<dbReference type="EMBL" id="FMMM01000078">
    <property type="protein sequence ID" value="SCQ23958.1"/>
    <property type="molecule type" value="Genomic_DNA"/>
</dbReference>
<keyword evidence="9 11" id="KW-0472">Membrane</keyword>
<dbReference type="GO" id="GO:0009252">
    <property type="term" value="P:peptidoglycan biosynthetic process"/>
    <property type="evidence" value="ECO:0007669"/>
    <property type="project" value="UniProtKB-UniRule"/>
</dbReference>
<dbReference type="RefSeq" id="WP_014225851.1">
    <property type="nucleotide sequence ID" value="NZ_CAJPTF010000026.1"/>
</dbReference>
<evidence type="ECO:0000256" key="6">
    <source>
        <dbReference type="ARBA" id="ARBA00022960"/>
    </source>
</evidence>
<dbReference type="GO" id="GO:0008360">
    <property type="term" value="P:regulation of cell shape"/>
    <property type="evidence" value="ECO:0007669"/>
    <property type="project" value="UniProtKB-KW"/>
</dbReference>
<dbReference type="GO" id="GO:0016763">
    <property type="term" value="F:pentosyltransferase activity"/>
    <property type="evidence" value="ECO:0007669"/>
    <property type="project" value="InterPro"/>
</dbReference>
<keyword evidence="1 11" id="KW-1003">Cell membrane</keyword>
<dbReference type="InterPro" id="IPR011812">
    <property type="entry name" value="Pep_trsgly"/>
</dbReference>
<sequence>MKVVKHLLVWGRNTLLFLFFFSILLVVLYKWIPVYYTPLMFIRSSEQAVPSRKHRWVPIEKISQSVPLAVIASEDNLFMTHHGFDREQIRKAMDEAEKGRRRRGASTISQQTAKNVFLWPGKTYFRKALEAYFTVLIELIWGKERIMEVYLNSIEMGKGIYGIEAASRTYFSKSAIELTRGEAALIAASLPNPRKRNPGSPSAYMLQRQSEILSLMRKVESVPLGYRRPMKAEAEEMNRKKADQEQEKTSLPEEIAGQEETRYPQLTDTVNRDSAGVFTE</sequence>
<evidence type="ECO:0000256" key="10">
    <source>
        <dbReference type="ARBA" id="ARBA00023316"/>
    </source>
</evidence>
<dbReference type="Pfam" id="PF00912">
    <property type="entry name" value="Transgly"/>
    <property type="match status" value="1"/>
</dbReference>
<dbReference type="GO" id="GO:0071555">
    <property type="term" value="P:cell wall organization"/>
    <property type="evidence" value="ECO:0007669"/>
    <property type="project" value="UniProtKB-KW"/>
</dbReference>
<keyword evidence="2" id="KW-0997">Cell inner membrane</keyword>
<evidence type="ECO:0000313" key="14">
    <source>
        <dbReference type="EMBL" id="PDP43339.1"/>
    </source>
</evidence>
<evidence type="ECO:0000259" key="13">
    <source>
        <dbReference type="Pfam" id="PF00912"/>
    </source>
</evidence>
<dbReference type="InterPro" id="IPR036950">
    <property type="entry name" value="PBP_transglycosylase"/>
</dbReference>
<dbReference type="HAMAP" id="MF_00766">
    <property type="entry name" value="PGT_MtgA"/>
    <property type="match status" value="1"/>
</dbReference>
<evidence type="ECO:0000256" key="7">
    <source>
        <dbReference type="ARBA" id="ARBA00022984"/>
    </source>
</evidence>
<comment type="similarity">
    <text evidence="11">Belongs to the glycosyltransferase 51 family.</text>
</comment>
<keyword evidence="6 11" id="KW-0133">Cell shape</keyword>
<dbReference type="AlphaFoldDB" id="A0A1D3UVC3"/>
<comment type="pathway">
    <text evidence="11">Cell wall biogenesis; peptidoglycan biosynthesis.</text>
</comment>
<dbReference type="OMA" id="PAPKCFD"/>
<gene>
    <name evidence="11 15" type="primary">mtgA</name>
    <name evidence="14" type="ORF">CLI86_09055</name>
    <name evidence="15" type="ORF">TFUB20_02221</name>
</gene>
<dbReference type="GO" id="GO:0009274">
    <property type="term" value="C:peptidoglycan-based cell wall"/>
    <property type="evidence" value="ECO:0007669"/>
    <property type="project" value="InterPro"/>
</dbReference>
<keyword evidence="7 11" id="KW-0573">Peptidoglycan synthesis</keyword>
<dbReference type="OrthoDB" id="9766909at2"/>
<evidence type="ECO:0000256" key="1">
    <source>
        <dbReference type="ARBA" id="ARBA00022475"/>
    </source>
</evidence>
<evidence type="ECO:0000256" key="12">
    <source>
        <dbReference type="SAM" id="MobiDB-lite"/>
    </source>
</evidence>
<keyword evidence="4 11" id="KW-0808">Transferase</keyword>
<protein>
    <recommendedName>
        <fullName evidence="11">Biosynthetic peptidoglycan transglycosylase</fullName>
        <ecNumber evidence="11">2.4.99.28</ecNumber>
    </recommendedName>
    <alternativeName>
        <fullName evidence="11">Glycan polymerase</fullName>
    </alternativeName>
    <alternativeName>
        <fullName evidence="11">Peptidoglycan glycosyltransferase MtgA</fullName>
        <shortName evidence="11">PGT</shortName>
    </alternativeName>
</protein>
<accession>A0A1D3UVC3</accession>
<evidence type="ECO:0000256" key="8">
    <source>
        <dbReference type="ARBA" id="ARBA00022989"/>
    </source>
</evidence>
<keyword evidence="8 11" id="KW-1133">Transmembrane helix</keyword>
<dbReference type="InterPro" id="IPR023346">
    <property type="entry name" value="Lysozyme-like_dom_sf"/>
</dbReference>
<comment type="catalytic activity">
    <reaction evidence="11">
        <text>[GlcNAc-(1-&gt;4)-Mur2Ac(oyl-L-Ala-gamma-D-Glu-L-Lys-D-Ala-D-Ala)](n)-di-trans,octa-cis-undecaprenyl diphosphate + beta-D-GlcNAc-(1-&gt;4)-Mur2Ac(oyl-L-Ala-gamma-D-Glu-L-Lys-D-Ala-D-Ala)-di-trans,octa-cis-undecaprenyl diphosphate = [GlcNAc-(1-&gt;4)-Mur2Ac(oyl-L-Ala-gamma-D-Glu-L-Lys-D-Ala-D-Ala)](n+1)-di-trans,octa-cis-undecaprenyl diphosphate + di-trans,octa-cis-undecaprenyl diphosphate + H(+)</text>
        <dbReference type="Rhea" id="RHEA:23708"/>
        <dbReference type="Rhea" id="RHEA-COMP:9602"/>
        <dbReference type="Rhea" id="RHEA-COMP:9603"/>
        <dbReference type="ChEBI" id="CHEBI:15378"/>
        <dbReference type="ChEBI" id="CHEBI:58405"/>
        <dbReference type="ChEBI" id="CHEBI:60033"/>
        <dbReference type="ChEBI" id="CHEBI:78435"/>
        <dbReference type="EC" id="2.4.99.28"/>
    </reaction>
</comment>
<dbReference type="GO" id="GO:0008955">
    <property type="term" value="F:peptidoglycan glycosyltransferase activity"/>
    <property type="evidence" value="ECO:0007669"/>
    <property type="project" value="UniProtKB-UniRule"/>
</dbReference>
<dbReference type="InterPro" id="IPR001264">
    <property type="entry name" value="Glyco_trans_51"/>
</dbReference>
<evidence type="ECO:0000313" key="17">
    <source>
        <dbReference type="Proteomes" id="UP000219259"/>
    </source>
</evidence>
<dbReference type="GeneID" id="34759553"/>
<dbReference type="PANTHER" id="PTHR30400">
    <property type="entry name" value="MONOFUNCTIONAL BIOSYNTHETIC PEPTIDOGLYCAN TRANSGLYCOSYLASE"/>
    <property type="match status" value="1"/>
</dbReference>
<keyword evidence="5 11" id="KW-0812">Transmembrane</keyword>
<evidence type="ECO:0000256" key="4">
    <source>
        <dbReference type="ARBA" id="ARBA00022679"/>
    </source>
</evidence>
<dbReference type="EMBL" id="NSLJ01000022">
    <property type="protein sequence ID" value="PDP43339.1"/>
    <property type="molecule type" value="Genomic_DNA"/>
</dbReference>
<dbReference type="Gene3D" id="1.10.3810.10">
    <property type="entry name" value="Biosynthetic peptidoglycan transglycosylase-like"/>
    <property type="match status" value="1"/>
</dbReference>
<feature type="region of interest" description="Disordered" evidence="12">
    <location>
        <begin position="227"/>
        <end position="280"/>
    </location>
</feature>
<reference evidence="14 17" key="2">
    <citation type="submission" date="2017-09" db="EMBL/GenBank/DDBJ databases">
        <title>Phase variable restriction modification systems are present in the genome sequences of periodontal pathogens Prevotella intermedia, Tannerella forsythia and Porphyromonas gingivalis.</title>
        <authorList>
            <person name="Haigh R.D."/>
            <person name="Crawford L."/>
            <person name="Ralph J."/>
            <person name="Wanford J."/>
            <person name="Vartoukian S.R."/>
            <person name="Hijazib K."/>
            <person name="Wade W."/>
            <person name="Oggioni M.R."/>
        </authorList>
    </citation>
    <scope>NUCLEOTIDE SEQUENCE [LARGE SCALE GENOMIC DNA]</scope>
    <source>
        <strain evidence="14 17">WW11663</strain>
    </source>
</reference>
<dbReference type="NCBIfam" id="TIGR02070">
    <property type="entry name" value="mono_pep_trsgly"/>
    <property type="match status" value="1"/>
</dbReference>
<dbReference type="Proteomes" id="UP000219259">
    <property type="component" value="Unassembled WGS sequence"/>
</dbReference>
<proteinExistence type="inferred from homology"/>
<keyword evidence="3 11" id="KW-0328">Glycosyltransferase</keyword>
<keyword evidence="10 11" id="KW-0961">Cell wall biogenesis/degradation</keyword>
<dbReference type="SUPFAM" id="SSF53955">
    <property type="entry name" value="Lysozyme-like"/>
    <property type="match status" value="1"/>
</dbReference>
<evidence type="ECO:0000256" key="11">
    <source>
        <dbReference type="HAMAP-Rule" id="MF_00766"/>
    </source>
</evidence>
<evidence type="ECO:0000256" key="9">
    <source>
        <dbReference type="ARBA" id="ARBA00023136"/>
    </source>
</evidence>
<dbReference type="Proteomes" id="UP000182057">
    <property type="component" value="Unassembled WGS sequence"/>
</dbReference>
<evidence type="ECO:0000313" key="15">
    <source>
        <dbReference type="EMBL" id="SCQ23958.1"/>
    </source>
</evidence>
<comment type="function">
    <text evidence="11">Peptidoglycan polymerase that catalyzes glycan chain elongation from lipid-linked precursors.</text>
</comment>
<dbReference type="PANTHER" id="PTHR30400:SF0">
    <property type="entry name" value="BIOSYNTHETIC PEPTIDOGLYCAN TRANSGLYCOSYLASE"/>
    <property type="match status" value="1"/>
</dbReference>
<name>A0A1D3UVC3_TANFO</name>
<feature type="transmembrane region" description="Helical" evidence="11">
    <location>
        <begin position="15"/>
        <end position="36"/>
    </location>
</feature>
<comment type="subcellular location">
    <subcellularLocation>
        <location evidence="11">Cell membrane</location>
        <topology evidence="11">Single-pass membrane protein</topology>
    </subcellularLocation>
</comment>
<dbReference type="GO" id="GO:0005886">
    <property type="term" value="C:plasma membrane"/>
    <property type="evidence" value="ECO:0007669"/>
    <property type="project" value="UniProtKB-SubCell"/>
</dbReference>